<organism evidence="2 3">
    <name type="scientific">Citrus unshiu</name>
    <name type="common">Satsuma mandarin</name>
    <name type="synonym">Citrus nobilis var. unshiu</name>
    <dbReference type="NCBI Taxonomy" id="55188"/>
    <lineage>
        <taxon>Eukaryota</taxon>
        <taxon>Viridiplantae</taxon>
        <taxon>Streptophyta</taxon>
        <taxon>Embryophyta</taxon>
        <taxon>Tracheophyta</taxon>
        <taxon>Spermatophyta</taxon>
        <taxon>Magnoliopsida</taxon>
        <taxon>eudicotyledons</taxon>
        <taxon>Gunneridae</taxon>
        <taxon>Pentapetalae</taxon>
        <taxon>rosids</taxon>
        <taxon>malvids</taxon>
        <taxon>Sapindales</taxon>
        <taxon>Rutaceae</taxon>
        <taxon>Aurantioideae</taxon>
        <taxon>Citrus</taxon>
    </lineage>
</organism>
<proteinExistence type="predicted"/>
<keyword evidence="3" id="KW-1185">Reference proteome</keyword>
<reference evidence="2 3" key="1">
    <citation type="journal article" date="2017" name="Front. Genet.">
        <title>Draft sequencing of the heterozygous diploid genome of Satsuma (Citrus unshiu Marc.) using a hybrid assembly approach.</title>
        <authorList>
            <person name="Shimizu T."/>
            <person name="Tanizawa Y."/>
            <person name="Mochizuki T."/>
            <person name="Nagasaki H."/>
            <person name="Yoshioka T."/>
            <person name="Toyoda A."/>
            <person name="Fujiyama A."/>
            <person name="Kaminuma E."/>
            <person name="Nakamura Y."/>
        </authorList>
    </citation>
    <scope>NUCLEOTIDE SEQUENCE [LARGE SCALE GENOMIC DNA]</scope>
    <source>
        <strain evidence="3">cv. Miyagawa wase</strain>
    </source>
</reference>
<name>A0A2H5MXI8_CITUN</name>
<dbReference type="InterPro" id="IPR029063">
    <property type="entry name" value="SAM-dependent_MTases_sf"/>
</dbReference>
<dbReference type="STRING" id="55188.A0A2H5MXI8"/>
<dbReference type="Pfam" id="PF00891">
    <property type="entry name" value="Methyltransf_2"/>
    <property type="match status" value="1"/>
</dbReference>
<protein>
    <recommendedName>
        <fullName evidence="1">O-methyltransferase C-terminal domain-containing protein</fullName>
    </recommendedName>
</protein>
<dbReference type="EMBL" id="BDQV01001327">
    <property type="protein sequence ID" value="GAY32055.1"/>
    <property type="molecule type" value="Genomic_DNA"/>
</dbReference>
<accession>A0A2H5MXI8</accession>
<dbReference type="Proteomes" id="UP000236630">
    <property type="component" value="Unassembled WGS sequence"/>
</dbReference>
<feature type="domain" description="O-methyltransferase C-terminal" evidence="1">
    <location>
        <begin position="43"/>
        <end position="84"/>
    </location>
</feature>
<sequence>MRNGDATSPPQLYQEKYIILPLRSLNQTIVEITLGHNNRSSIANSILHNWGHEHCLSLLKNCYEAIPENEKIIIISRMPMVMPEAHQLPEKPP</sequence>
<gene>
    <name evidence="2" type="ORF">CUMW_273170</name>
</gene>
<comment type="caution">
    <text evidence="2">The sequence shown here is derived from an EMBL/GenBank/DDBJ whole genome shotgun (WGS) entry which is preliminary data.</text>
</comment>
<dbReference type="InterPro" id="IPR001077">
    <property type="entry name" value="COMT_C"/>
</dbReference>
<evidence type="ECO:0000313" key="2">
    <source>
        <dbReference type="EMBL" id="GAY32055.1"/>
    </source>
</evidence>
<dbReference type="GO" id="GO:0008171">
    <property type="term" value="F:O-methyltransferase activity"/>
    <property type="evidence" value="ECO:0007669"/>
    <property type="project" value="InterPro"/>
</dbReference>
<evidence type="ECO:0000259" key="1">
    <source>
        <dbReference type="Pfam" id="PF00891"/>
    </source>
</evidence>
<evidence type="ECO:0000313" key="3">
    <source>
        <dbReference type="Proteomes" id="UP000236630"/>
    </source>
</evidence>
<dbReference type="Gene3D" id="3.40.50.150">
    <property type="entry name" value="Vaccinia Virus protein VP39"/>
    <property type="match status" value="1"/>
</dbReference>
<dbReference type="AlphaFoldDB" id="A0A2H5MXI8"/>